<keyword evidence="6" id="KW-1185">Reference proteome</keyword>
<keyword evidence="1" id="KW-0106">Calcium</keyword>
<evidence type="ECO:0000259" key="4">
    <source>
        <dbReference type="PROSITE" id="PS50222"/>
    </source>
</evidence>
<evidence type="ECO:0000256" key="1">
    <source>
        <dbReference type="ARBA" id="ARBA00022837"/>
    </source>
</evidence>
<feature type="compositionally biased region" description="Low complexity" evidence="2">
    <location>
        <begin position="327"/>
        <end position="346"/>
    </location>
</feature>
<comment type="caution">
    <text evidence="5">The sequence shown here is derived from an EMBL/GenBank/DDBJ whole genome shotgun (WGS) entry which is preliminary data.</text>
</comment>
<dbReference type="Proteomes" id="UP000728185">
    <property type="component" value="Unassembled WGS sequence"/>
</dbReference>
<dbReference type="PROSITE" id="PS00018">
    <property type="entry name" value="EF_HAND_1"/>
    <property type="match status" value="1"/>
</dbReference>
<feature type="domain" description="EF-hand" evidence="4">
    <location>
        <begin position="111"/>
        <end position="146"/>
    </location>
</feature>
<dbReference type="Pfam" id="PF12763">
    <property type="entry name" value="EH"/>
    <property type="match status" value="1"/>
</dbReference>
<evidence type="ECO:0000256" key="2">
    <source>
        <dbReference type="SAM" id="MobiDB-lite"/>
    </source>
</evidence>
<evidence type="ECO:0000313" key="6">
    <source>
        <dbReference type="Proteomes" id="UP000728185"/>
    </source>
</evidence>
<feature type="non-terminal residue" evidence="5">
    <location>
        <position position="1"/>
    </location>
</feature>
<name>A0A8E0S3E9_9TREM</name>
<dbReference type="PROSITE" id="PS50222">
    <property type="entry name" value="EF_HAND_2"/>
    <property type="match status" value="1"/>
</dbReference>
<accession>A0A8E0S3E9</accession>
<feature type="region of interest" description="Disordered" evidence="2">
    <location>
        <begin position="294"/>
        <end position="409"/>
    </location>
</feature>
<evidence type="ECO:0000259" key="3">
    <source>
        <dbReference type="PROSITE" id="PS50031"/>
    </source>
</evidence>
<organism evidence="5 6">
    <name type="scientific">Fasciolopsis buskii</name>
    <dbReference type="NCBI Taxonomy" id="27845"/>
    <lineage>
        <taxon>Eukaryota</taxon>
        <taxon>Metazoa</taxon>
        <taxon>Spiralia</taxon>
        <taxon>Lophotrochozoa</taxon>
        <taxon>Platyhelminthes</taxon>
        <taxon>Trematoda</taxon>
        <taxon>Digenea</taxon>
        <taxon>Plagiorchiida</taxon>
        <taxon>Echinostomata</taxon>
        <taxon>Echinostomatoidea</taxon>
        <taxon>Fasciolidae</taxon>
        <taxon>Fasciolopsis</taxon>
    </lineage>
</organism>
<protein>
    <submittedName>
        <fullName evidence="5">Uncharacterized protein</fullName>
    </submittedName>
</protein>
<feature type="domain" description="EH" evidence="3">
    <location>
        <begin position="72"/>
        <end position="142"/>
    </location>
</feature>
<feature type="compositionally biased region" description="Low complexity" evidence="2">
    <location>
        <begin position="305"/>
        <end position="315"/>
    </location>
</feature>
<dbReference type="GO" id="GO:0005509">
    <property type="term" value="F:calcium ion binding"/>
    <property type="evidence" value="ECO:0007669"/>
    <property type="project" value="InterPro"/>
</dbReference>
<dbReference type="InterPro" id="IPR002048">
    <property type="entry name" value="EF_hand_dom"/>
</dbReference>
<proteinExistence type="predicted"/>
<dbReference type="PROSITE" id="PS50031">
    <property type="entry name" value="EH"/>
    <property type="match status" value="1"/>
</dbReference>
<dbReference type="InterPro" id="IPR000261">
    <property type="entry name" value="EH_dom"/>
</dbReference>
<feature type="compositionally biased region" description="Polar residues" evidence="2">
    <location>
        <begin position="209"/>
        <end position="251"/>
    </location>
</feature>
<feature type="region of interest" description="Disordered" evidence="2">
    <location>
        <begin position="190"/>
        <end position="259"/>
    </location>
</feature>
<reference evidence="5" key="1">
    <citation type="submission" date="2019-05" db="EMBL/GenBank/DDBJ databases">
        <title>Annotation for the trematode Fasciolopsis buski.</title>
        <authorList>
            <person name="Choi Y.-J."/>
        </authorList>
    </citation>
    <scope>NUCLEOTIDE SEQUENCE</scope>
    <source>
        <strain evidence="5">HT</strain>
        <tissue evidence="5">Whole worm</tissue>
    </source>
</reference>
<dbReference type="OrthoDB" id="524326at2759"/>
<dbReference type="SUPFAM" id="SSF47473">
    <property type="entry name" value="EF-hand"/>
    <property type="match status" value="1"/>
</dbReference>
<gene>
    <name evidence="5" type="ORF">FBUS_03450</name>
</gene>
<dbReference type="Gene3D" id="1.10.238.10">
    <property type="entry name" value="EF-hand"/>
    <property type="match status" value="1"/>
</dbReference>
<dbReference type="InterPro" id="IPR018247">
    <property type="entry name" value="EF_Hand_1_Ca_BS"/>
</dbReference>
<feature type="compositionally biased region" description="Low complexity" evidence="2">
    <location>
        <begin position="196"/>
        <end position="208"/>
    </location>
</feature>
<evidence type="ECO:0000313" key="5">
    <source>
        <dbReference type="EMBL" id="KAA0196943.1"/>
    </source>
</evidence>
<sequence length="488" mass="53665">IPEPLNDPTLDIRLEHVIGTRFVERAKSIEESLSADLLSPTDVFHDTSVSEPGSPRSVDRRWLSFFTLHPKDEAQYADQFDRVVGARRGGRRRLVLTQSESRAMFLTQFNVTPSAFEKIWHLADMDRDNRLSKPEFCLAAHLAHLHGHQGLSLEQAVSATASYIADHLPWHLRHSLHTACRGHQKGTNPYQPLTCSPPGSVPNGPVSSHLSGTSRAFDHSGSTHGTHSLRSFVNSVDTSNPRQSNTVSSKSPDLLTPDDEEHDKLVHEHGEEASDEDVIDGESEIETALLPELIPGFRRLRPPKSDASSSQSSRAGSDEEEQFTRLSPTRSCSTTNSSPSSASRLSSSDDEHASSSASTSATTSTAASDSSSGDSDSENAGSDRKQNALDPGFVFSNGKLSSRKGNKHRRVDPIQLLAITTGRRPSKLAQYSSSRRRRVLRALIREAKSVNHTLLRLNNEMQGEWNELNDQRVNLSAQLRHLGLHPPS</sequence>
<dbReference type="AlphaFoldDB" id="A0A8E0S3E9"/>
<dbReference type="InterPro" id="IPR011992">
    <property type="entry name" value="EF-hand-dom_pair"/>
</dbReference>
<dbReference type="SMART" id="SM00027">
    <property type="entry name" value="EH"/>
    <property type="match status" value="1"/>
</dbReference>
<feature type="compositionally biased region" description="Low complexity" evidence="2">
    <location>
        <begin position="354"/>
        <end position="380"/>
    </location>
</feature>
<dbReference type="EMBL" id="LUCM01002711">
    <property type="protein sequence ID" value="KAA0196943.1"/>
    <property type="molecule type" value="Genomic_DNA"/>
</dbReference>